<dbReference type="OrthoDB" id="9781034at2"/>
<dbReference type="Proteomes" id="UP000286912">
    <property type="component" value="Unassembled WGS sequence"/>
</dbReference>
<dbReference type="InterPro" id="IPR001763">
    <property type="entry name" value="Rhodanese-like_dom"/>
</dbReference>
<gene>
    <name evidence="4" type="ORF">ELY37_05635</name>
</gene>
<accession>A0A3S0YKR0</accession>
<evidence type="ECO:0000256" key="2">
    <source>
        <dbReference type="ARBA" id="ARBA00022737"/>
    </source>
</evidence>
<dbReference type="AlphaFoldDB" id="A0A3S0YKR0"/>
<dbReference type="SMART" id="SM00450">
    <property type="entry name" value="RHOD"/>
    <property type="match status" value="2"/>
</dbReference>
<protein>
    <submittedName>
        <fullName evidence="4">Sulfurtransferase</fullName>
    </submittedName>
</protein>
<comment type="caution">
    <text evidence="4">The sequence shown here is derived from an EMBL/GenBank/DDBJ whole genome shotgun (WGS) entry which is preliminary data.</text>
</comment>
<dbReference type="SUPFAM" id="SSF52821">
    <property type="entry name" value="Rhodanese/Cell cycle control phosphatase"/>
    <property type="match status" value="2"/>
</dbReference>
<dbReference type="InterPro" id="IPR036873">
    <property type="entry name" value="Rhodanese-like_dom_sf"/>
</dbReference>
<dbReference type="PROSITE" id="PS50206">
    <property type="entry name" value="RHODANESE_3"/>
    <property type="match status" value="2"/>
</dbReference>
<name>A0A3S0YKR0_9GAMM</name>
<feature type="domain" description="Rhodanese" evidence="3">
    <location>
        <begin position="73"/>
        <end position="162"/>
    </location>
</feature>
<dbReference type="InterPro" id="IPR045078">
    <property type="entry name" value="TST/MPST-like"/>
</dbReference>
<reference evidence="4 5" key="1">
    <citation type="submission" date="2018-12" db="EMBL/GenBank/DDBJ databases">
        <title>three novel Halomonas strain isolated from plants.</title>
        <authorList>
            <person name="Sun C."/>
        </authorList>
    </citation>
    <scope>NUCLEOTIDE SEQUENCE [LARGE SCALE GENOMIC DNA]</scope>
    <source>
        <strain evidence="4 5">RC</strain>
    </source>
</reference>
<keyword evidence="1 4" id="KW-0808">Transferase</keyword>
<keyword evidence="5" id="KW-1185">Reference proteome</keyword>
<sequence>MASIKCGWVGLGLSSKVGVTASNSREFSFMSDILISAHDLLDRLASDAPPTVLDASLPNSPIAAHVPEDDRKIPGALEFDIERVFSDREAVFPHTLPLTEALEEACQGLGLAPDDEIVIYDNRGVYSSPRAYWLLTQAGFKKVKLLDGGLPHWLSLSLPVQQGYSAPAPLPARPALQANESVVSVDEVYDNIARQRFKLVDARSAERFSGAGPEPRPEFPSGHIPSSVNLPFTELLENGHFKSQEEISRLMRSRELDPSDHLTFSCGSGITACIVWVAAELAGYEHLSLFDGSWTAWVMSGRHES</sequence>
<dbReference type="CDD" id="cd01449">
    <property type="entry name" value="TST_Repeat_2"/>
    <property type="match status" value="1"/>
</dbReference>
<dbReference type="PANTHER" id="PTHR11364">
    <property type="entry name" value="THIOSULFATE SULFERTANSFERASE"/>
    <property type="match status" value="1"/>
</dbReference>
<keyword evidence="2" id="KW-0677">Repeat</keyword>
<evidence type="ECO:0000256" key="1">
    <source>
        <dbReference type="ARBA" id="ARBA00022679"/>
    </source>
</evidence>
<dbReference type="EMBL" id="RZHD01000004">
    <property type="protein sequence ID" value="RUR47740.1"/>
    <property type="molecule type" value="Genomic_DNA"/>
</dbReference>
<evidence type="ECO:0000313" key="5">
    <source>
        <dbReference type="Proteomes" id="UP000286912"/>
    </source>
</evidence>
<evidence type="ECO:0000313" key="4">
    <source>
        <dbReference type="EMBL" id="RUR47740.1"/>
    </source>
</evidence>
<proteinExistence type="predicted"/>
<feature type="domain" description="Rhodanese" evidence="3">
    <location>
        <begin position="193"/>
        <end position="305"/>
    </location>
</feature>
<organism evidence="4 5">
    <name type="scientific">Vreelandella populi</name>
    <dbReference type="NCBI Taxonomy" id="2498858"/>
    <lineage>
        <taxon>Bacteria</taxon>
        <taxon>Pseudomonadati</taxon>
        <taxon>Pseudomonadota</taxon>
        <taxon>Gammaproteobacteria</taxon>
        <taxon>Oceanospirillales</taxon>
        <taxon>Halomonadaceae</taxon>
        <taxon>Vreelandella</taxon>
    </lineage>
</organism>
<dbReference type="Pfam" id="PF00581">
    <property type="entry name" value="Rhodanese"/>
    <property type="match status" value="2"/>
</dbReference>
<dbReference type="Gene3D" id="3.40.250.10">
    <property type="entry name" value="Rhodanese-like domain"/>
    <property type="match status" value="2"/>
</dbReference>
<dbReference type="CDD" id="cd01448">
    <property type="entry name" value="TST_Repeat_1"/>
    <property type="match status" value="1"/>
</dbReference>
<dbReference type="FunFam" id="3.40.250.10:FF:000001">
    <property type="entry name" value="Sulfurtransferase"/>
    <property type="match status" value="1"/>
</dbReference>
<dbReference type="GO" id="GO:0004792">
    <property type="term" value="F:thiosulfate-cyanide sulfurtransferase activity"/>
    <property type="evidence" value="ECO:0007669"/>
    <property type="project" value="TreeGrafter"/>
</dbReference>
<evidence type="ECO:0000259" key="3">
    <source>
        <dbReference type="PROSITE" id="PS50206"/>
    </source>
</evidence>
<dbReference type="PANTHER" id="PTHR11364:SF27">
    <property type="entry name" value="SULFURTRANSFERASE"/>
    <property type="match status" value="1"/>
</dbReference>